<dbReference type="AlphaFoldDB" id="A0A2R5F9Z5"/>
<reference evidence="1 2" key="1">
    <citation type="journal article" date="2018" name="Environ. Microbiol.">
        <title>Isolation and genomic characterization of Novimethylophilus kurashikiensis gen. nov. sp. nov., a new lanthanide-dependent methylotrophic species of Methylophilaceae.</title>
        <authorList>
            <person name="Lv H."/>
            <person name="Sahin N."/>
            <person name="Tani A."/>
        </authorList>
    </citation>
    <scope>NUCLEOTIDE SEQUENCE [LARGE SCALE GENOMIC DNA]</scope>
    <source>
        <strain evidence="1 2">La2-4</strain>
    </source>
</reference>
<name>A0A2R5F9Z5_9PROT</name>
<gene>
    <name evidence="1" type="ORF">NMK_1061</name>
</gene>
<dbReference type="EMBL" id="BDOQ01000003">
    <property type="protein sequence ID" value="GBG13511.1"/>
    <property type="molecule type" value="Genomic_DNA"/>
</dbReference>
<evidence type="ECO:0000313" key="2">
    <source>
        <dbReference type="Proteomes" id="UP000245081"/>
    </source>
</evidence>
<organism evidence="1 2">
    <name type="scientific">Novimethylophilus kurashikiensis</name>
    <dbReference type="NCBI Taxonomy" id="1825523"/>
    <lineage>
        <taxon>Bacteria</taxon>
        <taxon>Pseudomonadati</taxon>
        <taxon>Pseudomonadota</taxon>
        <taxon>Betaproteobacteria</taxon>
        <taxon>Nitrosomonadales</taxon>
        <taxon>Methylophilaceae</taxon>
        <taxon>Novimethylophilus</taxon>
    </lineage>
</organism>
<sequence>MSNIVLWLPKQIFFAHYVMYIHLVTPRRQLDEAEQRIELMQRLLFPVKRGE</sequence>
<keyword evidence="2" id="KW-1185">Reference proteome</keyword>
<proteinExistence type="predicted"/>
<evidence type="ECO:0000313" key="1">
    <source>
        <dbReference type="EMBL" id="GBG13511.1"/>
    </source>
</evidence>
<comment type="caution">
    <text evidence="1">The sequence shown here is derived from an EMBL/GenBank/DDBJ whole genome shotgun (WGS) entry which is preliminary data.</text>
</comment>
<dbReference type="Proteomes" id="UP000245081">
    <property type="component" value="Unassembled WGS sequence"/>
</dbReference>
<protein>
    <submittedName>
        <fullName evidence="1">Uncharacterized protein</fullName>
    </submittedName>
</protein>
<accession>A0A2R5F9Z5</accession>